<dbReference type="Pfam" id="PF00750">
    <property type="entry name" value="tRNA-synt_1d"/>
    <property type="match status" value="1"/>
</dbReference>
<sequence length="562" mass="64318">MKLTEIAVESLQQVIQELSQSEINLLMEKPKYAQHGDLSFPCFSLAKIKKQPPPKIAIEIASQLKDEFIEKAEAVGPYVNIFFKKDKVQQHVVKNIMDQTNNYGNLNIGKQETVVLDLSSPNIAKPFSMGHLRSTVIGNSIANILEKCGYNTVRINYLGDWGTQFGKLIAAYIKWGDDETIQRSPIPELLKLYVRFHEEAAIDPSLEDEGRLWFKKLEDGEERAVALWKWFREESLNEFNKIYQLLGVTFDSNQGEAFYNDKMEKVVSLLAEKGLLEESNGAKVIQMDDSTSLPPCLIKKSDGATLYATRDLAAALYRKEMYHFSKALYIVGQEQTIHFQQIKAVLKKAGFEWSEEMYHISFGLLLKDGKKMSTRKGKIVLLEQVIEEAIQLAKQNIENKNPNLQNKLEVARQVGVGSIIFHDLKNYRLHSVEFSLEDMLKFEGETGPYVQYTYARAKSILRKGEWSVQEMKEGLNDSYSWELTKLLNVYPQIIQKAINNFDPSTIAKHIIDVCQSFNSWYAQEKFLVVDEKRNARLSLVYSTSIVIKESLYLLGMDAPEEM</sequence>
<keyword evidence="8" id="KW-0963">Cytoplasm</keyword>
<dbReference type="EC" id="6.1.1.19" evidence="8"/>
<evidence type="ECO:0000256" key="3">
    <source>
        <dbReference type="ARBA" id="ARBA00022741"/>
    </source>
</evidence>
<keyword evidence="5 8" id="KW-0648">Protein biosynthesis</keyword>
<dbReference type="CDD" id="cd00671">
    <property type="entry name" value="ArgRS_core"/>
    <property type="match status" value="1"/>
</dbReference>
<comment type="caution">
    <text evidence="12">The sequence shown here is derived from an EMBL/GenBank/DDBJ whole genome shotgun (WGS) entry which is preliminary data.</text>
</comment>
<evidence type="ECO:0000256" key="8">
    <source>
        <dbReference type="HAMAP-Rule" id="MF_00123"/>
    </source>
</evidence>
<feature type="domain" description="Arginyl tRNA synthetase N-terminal" evidence="11">
    <location>
        <begin position="1"/>
        <end position="83"/>
    </location>
</feature>
<dbReference type="EMBL" id="CAKJTJ010000005">
    <property type="protein sequence ID" value="CAG9620604.1"/>
    <property type="molecule type" value="Genomic_DNA"/>
</dbReference>
<gene>
    <name evidence="12" type="primary">argS_2</name>
    <name evidence="8" type="synonym">argS</name>
    <name evidence="12" type="ORF">BACCIP111883_01373</name>
</gene>
<evidence type="ECO:0000256" key="2">
    <source>
        <dbReference type="ARBA" id="ARBA00022598"/>
    </source>
</evidence>
<comment type="similarity">
    <text evidence="1 8 9">Belongs to the class-I aminoacyl-tRNA synthetase family.</text>
</comment>
<feature type="domain" description="DALR anticodon binding" evidence="10">
    <location>
        <begin position="450"/>
        <end position="562"/>
    </location>
</feature>
<dbReference type="HAMAP" id="MF_00123">
    <property type="entry name" value="Arg_tRNA_synth"/>
    <property type="match status" value="1"/>
</dbReference>
<dbReference type="GO" id="GO:0004814">
    <property type="term" value="F:arginine-tRNA ligase activity"/>
    <property type="evidence" value="ECO:0007669"/>
    <property type="project" value="UniProtKB-EC"/>
</dbReference>
<dbReference type="InterPro" id="IPR036695">
    <property type="entry name" value="Arg-tRNA-synth_N_sf"/>
</dbReference>
<dbReference type="InterPro" id="IPR014729">
    <property type="entry name" value="Rossmann-like_a/b/a_fold"/>
</dbReference>
<dbReference type="Gene3D" id="3.40.50.620">
    <property type="entry name" value="HUPs"/>
    <property type="match status" value="1"/>
</dbReference>
<dbReference type="PRINTS" id="PR01038">
    <property type="entry name" value="TRNASYNTHARG"/>
</dbReference>
<evidence type="ECO:0000256" key="6">
    <source>
        <dbReference type="ARBA" id="ARBA00023146"/>
    </source>
</evidence>
<dbReference type="SUPFAM" id="SSF47323">
    <property type="entry name" value="Anticodon-binding domain of a subclass of class I aminoacyl-tRNA synthetases"/>
    <property type="match status" value="1"/>
</dbReference>
<evidence type="ECO:0000313" key="12">
    <source>
        <dbReference type="EMBL" id="CAG9620604.1"/>
    </source>
</evidence>
<keyword evidence="6 8" id="KW-0030">Aminoacyl-tRNA synthetase</keyword>
<keyword evidence="2 8" id="KW-0436">Ligase</keyword>
<dbReference type="SMART" id="SM01016">
    <property type="entry name" value="Arg_tRNA_synt_N"/>
    <property type="match status" value="1"/>
</dbReference>
<dbReference type="Pfam" id="PF05746">
    <property type="entry name" value="DALR_1"/>
    <property type="match status" value="1"/>
</dbReference>
<keyword evidence="3 8" id="KW-0547">Nucleotide-binding</keyword>
<dbReference type="InterPro" id="IPR001278">
    <property type="entry name" value="Arg-tRNA-ligase"/>
</dbReference>
<evidence type="ECO:0000256" key="4">
    <source>
        <dbReference type="ARBA" id="ARBA00022840"/>
    </source>
</evidence>
<dbReference type="Proteomes" id="UP000789833">
    <property type="component" value="Unassembled WGS sequence"/>
</dbReference>
<feature type="short sequence motif" description="'HIGH' region" evidence="8">
    <location>
        <begin position="121"/>
        <end position="131"/>
    </location>
</feature>
<evidence type="ECO:0000256" key="9">
    <source>
        <dbReference type="RuleBase" id="RU363038"/>
    </source>
</evidence>
<dbReference type="InterPro" id="IPR005148">
    <property type="entry name" value="Arg-tRNA-synth_N"/>
</dbReference>
<dbReference type="InterPro" id="IPR009080">
    <property type="entry name" value="tRNAsynth_Ia_anticodon-bd"/>
</dbReference>
<dbReference type="Gene3D" id="3.30.1360.70">
    <property type="entry name" value="Arginyl tRNA synthetase N-terminal domain"/>
    <property type="match status" value="1"/>
</dbReference>
<evidence type="ECO:0000259" key="11">
    <source>
        <dbReference type="SMART" id="SM01016"/>
    </source>
</evidence>
<dbReference type="Pfam" id="PF03485">
    <property type="entry name" value="Arg_tRNA_synt_N"/>
    <property type="match status" value="1"/>
</dbReference>
<keyword evidence="4 8" id="KW-0067">ATP-binding</keyword>
<comment type="subunit">
    <text evidence="8">Monomer.</text>
</comment>
<dbReference type="PANTHER" id="PTHR11956">
    <property type="entry name" value="ARGINYL-TRNA SYNTHETASE"/>
    <property type="match status" value="1"/>
</dbReference>
<evidence type="ECO:0000256" key="7">
    <source>
        <dbReference type="ARBA" id="ARBA00049339"/>
    </source>
</evidence>
<dbReference type="SUPFAM" id="SSF55190">
    <property type="entry name" value="Arginyl-tRNA synthetase (ArgRS), N-terminal 'additional' domain"/>
    <property type="match status" value="1"/>
</dbReference>
<dbReference type="PANTHER" id="PTHR11956:SF5">
    <property type="entry name" value="ARGININE--TRNA LIGASE, CYTOPLASMIC"/>
    <property type="match status" value="1"/>
</dbReference>
<organism evidence="12 13">
    <name type="scientific">Sutcliffiella rhizosphaerae</name>
    <dbReference type="NCBI Taxonomy" id="2880967"/>
    <lineage>
        <taxon>Bacteria</taxon>
        <taxon>Bacillati</taxon>
        <taxon>Bacillota</taxon>
        <taxon>Bacilli</taxon>
        <taxon>Bacillales</taxon>
        <taxon>Bacillaceae</taxon>
        <taxon>Sutcliffiella</taxon>
    </lineage>
</organism>
<proteinExistence type="inferred from homology"/>
<dbReference type="RefSeq" id="WP_230500520.1">
    <property type="nucleotide sequence ID" value="NZ_CAKJTJ010000005.1"/>
</dbReference>
<evidence type="ECO:0000313" key="13">
    <source>
        <dbReference type="Proteomes" id="UP000789833"/>
    </source>
</evidence>
<evidence type="ECO:0000256" key="1">
    <source>
        <dbReference type="ARBA" id="ARBA00005594"/>
    </source>
</evidence>
<dbReference type="SUPFAM" id="SSF52374">
    <property type="entry name" value="Nucleotidylyl transferase"/>
    <property type="match status" value="1"/>
</dbReference>
<name>A0ABM8YKX1_9BACI</name>
<accession>A0ABM8YKX1</accession>
<dbReference type="NCBIfam" id="TIGR00456">
    <property type="entry name" value="argS"/>
    <property type="match status" value="1"/>
</dbReference>
<reference evidence="12 13" key="1">
    <citation type="submission" date="2021-10" db="EMBL/GenBank/DDBJ databases">
        <authorList>
            <person name="Criscuolo A."/>
        </authorList>
    </citation>
    <scope>NUCLEOTIDE SEQUENCE [LARGE SCALE GENOMIC DNA]</scope>
    <source>
        <strain evidence="13">CIP 111883</strain>
    </source>
</reference>
<dbReference type="Gene3D" id="1.10.730.10">
    <property type="entry name" value="Isoleucyl-tRNA Synthetase, Domain 1"/>
    <property type="match status" value="1"/>
</dbReference>
<protein>
    <recommendedName>
        <fullName evidence="8">Arginine--tRNA ligase</fullName>
        <ecNumber evidence="8">6.1.1.19</ecNumber>
    </recommendedName>
    <alternativeName>
        <fullName evidence="8">Arginyl-tRNA synthetase</fullName>
        <shortName evidence="8">ArgRS</shortName>
    </alternativeName>
</protein>
<keyword evidence="13" id="KW-1185">Reference proteome</keyword>
<comment type="subcellular location">
    <subcellularLocation>
        <location evidence="8">Cytoplasm</location>
    </subcellularLocation>
</comment>
<dbReference type="SMART" id="SM00836">
    <property type="entry name" value="DALR_1"/>
    <property type="match status" value="1"/>
</dbReference>
<dbReference type="InterPro" id="IPR008909">
    <property type="entry name" value="DALR_anticod-bd"/>
</dbReference>
<dbReference type="InterPro" id="IPR035684">
    <property type="entry name" value="ArgRS_core"/>
</dbReference>
<evidence type="ECO:0000259" key="10">
    <source>
        <dbReference type="SMART" id="SM00836"/>
    </source>
</evidence>
<evidence type="ECO:0000256" key="5">
    <source>
        <dbReference type="ARBA" id="ARBA00022917"/>
    </source>
</evidence>
<comment type="catalytic activity">
    <reaction evidence="7 8">
        <text>tRNA(Arg) + L-arginine + ATP = L-arginyl-tRNA(Arg) + AMP + diphosphate</text>
        <dbReference type="Rhea" id="RHEA:20301"/>
        <dbReference type="Rhea" id="RHEA-COMP:9658"/>
        <dbReference type="Rhea" id="RHEA-COMP:9673"/>
        <dbReference type="ChEBI" id="CHEBI:30616"/>
        <dbReference type="ChEBI" id="CHEBI:32682"/>
        <dbReference type="ChEBI" id="CHEBI:33019"/>
        <dbReference type="ChEBI" id="CHEBI:78442"/>
        <dbReference type="ChEBI" id="CHEBI:78513"/>
        <dbReference type="ChEBI" id="CHEBI:456215"/>
        <dbReference type="EC" id="6.1.1.19"/>
    </reaction>
</comment>